<dbReference type="NCBIfam" id="NF002132">
    <property type="entry name" value="PRK00971.1-1"/>
    <property type="match status" value="1"/>
</dbReference>
<dbReference type="GO" id="GO:0006543">
    <property type="term" value="P:L-glutamine catabolic process"/>
    <property type="evidence" value="ECO:0007669"/>
    <property type="project" value="TreeGrafter"/>
</dbReference>
<feature type="binding site" evidence="7">
    <location>
        <position position="169"/>
    </location>
    <ligand>
        <name>substrate</name>
    </ligand>
</feature>
<dbReference type="InterPro" id="IPR015868">
    <property type="entry name" value="Glutaminase"/>
</dbReference>
<dbReference type="InterPro" id="IPR012338">
    <property type="entry name" value="Beta-lactam/transpept-like"/>
</dbReference>
<dbReference type="Gene3D" id="3.40.710.10">
    <property type="entry name" value="DD-peptidase/beta-lactamase superfamily"/>
    <property type="match status" value="1"/>
</dbReference>
<organism evidence="8 9">
    <name type="scientific">Actinospica durhamensis</name>
    <dbReference type="NCBI Taxonomy" id="1508375"/>
    <lineage>
        <taxon>Bacteria</taxon>
        <taxon>Bacillati</taxon>
        <taxon>Actinomycetota</taxon>
        <taxon>Actinomycetes</taxon>
        <taxon>Catenulisporales</taxon>
        <taxon>Actinospicaceae</taxon>
        <taxon>Actinospica</taxon>
    </lineage>
</organism>
<evidence type="ECO:0000256" key="2">
    <source>
        <dbReference type="ARBA" id="ARBA00011881"/>
    </source>
</evidence>
<feature type="binding site" evidence="7">
    <location>
        <position position="118"/>
    </location>
    <ligand>
        <name>substrate</name>
    </ligand>
</feature>
<keyword evidence="7" id="KW-0007">Acetylation</keyword>
<name>A0A941IUS4_9ACTN</name>
<dbReference type="GO" id="GO:0004359">
    <property type="term" value="F:glutaminase activity"/>
    <property type="evidence" value="ECO:0007669"/>
    <property type="project" value="UniProtKB-UniRule"/>
</dbReference>
<proteinExistence type="inferred from homology"/>
<accession>A0A941IUS4</accession>
<sequence length="308" mass="32256">MPQLPADLPELLEQVRADVAGRVGAGKVADYIPALASVPGDRFGMAVATVDGRLHGVGDWRERFSIQSISKVFGLALTLGLDGDLLWQRVGREPSGGPFNSLVQLEHEKGVPRNPFINAGALVVTDRLLSVTGDATGAVLELLRGETGEPGLGVDSLVAESEAAHGDLNAALGYFISAHGNMDNPVRSVLAHYFRQCAISMSCGELAWAALFLARHGSLHDGRRLLSEVQAKRVNAVMLTCGAYDAAGEFAYRVGLPGKSGVGGGILAVVPRLCTVCVWSPGLDEQGNSIAGVAALERFADLTGSSVF</sequence>
<evidence type="ECO:0000256" key="1">
    <source>
        <dbReference type="ARBA" id="ARBA00011076"/>
    </source>
</evidence>
<dbReference type="FunFam" id="3.40.710.10:FF:000005">
    <property type="entry name" value="Glutaminase"/>
    <property type="match status" value="1"/>
</dbReference>
<evidence type="ECO:0000313" key="9">
    <source>
        <dbReference type="Proteomes" id="UP000675781"/>
    </source>
</evidence>
<comment type="similarity">
    <text evidence="1 7">Belongs to the glutaminase family.</text>
</comment>
<feature type="binding site" evidence="7">
    <location>
        <position position="68"/>
    </location>
    <ligand>
        <name>substrate</name>
    </ligand>
</feature>
<comment type="caution">
    <text evidence="8">The sequence shown here is derived from an EMBL/GenBank/DDBJ whole genome shotgun (WGS) entry which is preliminary data.</text>
</comment>
<keyword evidence="4 7" id="KW-0378">Hydrolase</keyword>
<evidence type="ECO:0000256" key="6">
    <source>
        <dbReference type="ARBA" id="ARBA00070405"/>
    </source>
</evidence>
<feature type="binding site" evidence="7">
    <location>
        <position position="162"/>
    </location>
    <ligand>
        <name>substrate</name>
    </ligand>
</feature>
<dbReference type="AlphaFoldDB" id="A0A941IUS4"/>
<dbReference type="NCBIfam" id="TIGR03814">
    <property type="entry name" value="Gln_ase"/>
    <property type="match status" value="1"/>
</dbReference>
<gene>
    <name evidence="7" type="primary">glsA</name>
    <name evidence="8" type="ORF">KDL01_21985</name>
</gene>
<evidence type="ECO:0000256" key="4">
    <source>
        <dbReference type="ARBA" id="ARBA00022801"/>
    </source>
</evidence>
<dbReference type="NCBIfam" id="NF002133">
    <property type="entry name" value="PRK00971.1-2"/>
    <property type="match status" value="1"/>
</dbReference>
<dbReference type="Proteomes" id="UP000675781">
    <property type="component" value="Unassembled WGS sequence"/>
</dbReference>
<dbReference type="GO" id="GO:0006537">
    <property type="term" value="P:glutamate biosynthetic process"/>
    <property type="evidence" value="ECO:0007669"/>
    <property type="project" value="TreeGrafter"/>
</dbReference>
<reference evidence="8" key="1">
    <citation type="submission" date="2021-04" db="EMBL/GenBank/DDBJ databases">
        <title>Genome based classification of Actinospica acidithermotolerans sp. nov., an actinobacterium isolated from an Indonesian hot spring.</title>
        <authorList>
            <person name="Kusuma A.B."/>
            <person name="Putra K.E."/>
            <person name="Nafisah S."/>
            <person name="Loh J."/>
            <person name="Nouioui I."/>
            <person name="Goodfellow M."/>
        </authorList>
    </citation>
    <scope>NUCLEOTIDE SEQUENCE</scope>
    <source>
        <strain evidence="8">CSCA 57</strain>
    </source>
</reference>
<dbReference type="SUPFAM" id="SSF56601">
    <property type="entry name" value="beta-lactamase/transpeptidase-like"/>
    <property type="match status" value="1"/>
</dbReference>
<comment type="catalytic activity">
    <reaction evidence="5 7">
        <text>L-glutamine + H2O = L-glutamate + NH4(+)</text>
        <dbReference type="Rhea" id="RHEA:15889"/>
        <dbReference type="ChEBI" id="CHEBI:15377"/>
        <dbReference type="ChEBI" id="CHEBI:28938"/>
        <dbReference type="ChEBI" id="CHEBI:29985"/>
        <dbReference type="ChEBI" id="CHEBI:58359"/>
        <dbReference type="EC" id="3.5.1.2"/>
    </reaction>
</comment>
<dbReference type="PANTHER" id="PTHR12544:SF29">
    <property type="entry name" value="GLUTAMINASE"/>
    <property type="match status" value="1"/>
</dbReference>
<evidence type="ECO:0000256" key="7">
    <source>
        <dbReference type="HAMAP-Rule" id="MF_00313"/>
    </source>
</evidence>
<evidence type="ECO:0000256" key="5">
    <source>
        <dbReference type="ARBA" id="ARBA00049534"/>
    </source>
</evidence>
<feature type="binding site" evidence="7">
    <location>
        <position position="262"/>
    </location>
    <ligand>
        <name>substrate</name>
    </ligand>
</feature>
<protein>
    <recommendedName>
        <fullName evidence="6 7">Glutaminase</fullName>
        <ecNumber evidence="3 7">3.5.1.2</ecNumber>
    </recommendedName>
</protein>
<comment type="subunit">
    <text evidence="2 7">Homotetramer.</text>
</comment>
<dbReference type="Pfam" id="PF04960">
    <property type="entry name" value="Glutaminase"/>
    <property type="match status" value="1"/>
</dbReference>
<evidence type="ECO:0000256" key="3">
    <source>
        <dbReference type="ARBA" id="ARBA00012918"/>
    </source>
</evidence>
<evidence type="ECO:0000313" key="8">
    <source>
        <dbReference type="EMBL" id="MBR7835961.1"/>
    </source>
</evidence>
<dbReference type="HAMAP" id="MF_00313">
    <property type="entry name" value="Glutaminase"/>
    <property type="match status" value="1"/>
</dbReference>
<feature type="binding site" evidence="7">
    <location>
        <position position="244"/>
    </location>
    <ligand>
        <name>substrate</name>
    </ligand>
</feature>
<dbReference type="EMBL" id="JAGSOG010000117">
    <property type="protein sequence ID" value="MBR7835961.1"/>
    <property type="molecule type" value="Genomic_DNA"/>
</dbReference>
<dbReference type="EC" id="3.5.1.2" evidence="3 7"/>
<dbReference type="PANTHER" id="PTHR12544">
    <property type="entry name" value="GLUTAMINASE"/>
    <property type="match status" value="1"/>
</dbReference>
<feature type="binding site" evidence="7">
    <location>
        <position position="193"/>
    </location>
    <ligand>
        <name>substrate</name>
    </ligand>
</feature>
<keyword evidence="9" id="KW-1185">Reference proteome</keyword>